<evidence type="ECO:0000259" key="7">
    <source>
        <dbReference type="PROSITE" id="PS50850"/>
    </source>
</evidence>
<evidence type="ECO:0000256" key="5">
    <source>
        <dbReference type="ARBA" id="ARBA00023136"/>
    </source>
</evidence>
<dbReference type="Gene3D" id="1.20.1250.20">
    <property type="entry name" value="MFS general substrate transporter like domains"/>
    <property type="match status" value="1"/>
</dbReference>
<dbReference type="VEuPathDB" id="FungiDB:P174DRAFT_509284"/>
<evidence type="ECO:0000256" key="2">
    <source>
        <dbReference type="ARBA" id="ARBA00022448"/>
    </source>
</evidence>
<dbReference type="GO" id="GO:0005886">
    <property type="term" value="C:plasma membrane"/>
    <property type="evidence" value="ECO:0007669"/>
    <property type="project" value="TreeGrafter"/>
</dbReference>
<dbReference type="Pfam" id="PF07690">
    <property type="entry name" value="MFS_1"/>
    <property type="match status" value="2"/>
</dbReference>
<feature type="transmembrane region" description="Helical" evidence="6">
    <location>
        <begin position="351"/>
        <end position="370"/>
    </location>
</feature>
<proteinExistence type="predicted"/>
<dbReference type="AlphaFoldDB" id="A0A2I1CNR6"/>
<dbReference type="GO" id="GO:0022857">
    <property type="term" value="F:transmembrane transporter activity"/>
    <property type="evidence" value="ECO:0007669"/>
    <property type="project" value="InterPro"/>
</dbReference>
<evidence type="ECO:0000313" key="8">
    <source>
        <dbReference type="EMBL" id="PKX99274.1"/>
    </source>
</evidence>
<keyword evidence="4 6" id="KW-1133">Transmembrane helix</keyword>
<feature type="transmembrane region" description="Helical" evidence="6">
    <location>
        <begin position="54"/>
        <end position="75"/>
    </location>
</feature>
<dbReference type="GeneID" id="36538874"/>
<evidence type="ECO:0000256" key="3">
    <source>
        <dbReference type="ARBA" id="ARBA00022692"/>
    </source>
</evidence>
<gene>
    <name evidence="8" type="ORF">P174DRAFT_509284</name>
</gene>
<dbReference type="PANTHER" id="PTHR23502:SF51">
    <property type="entry name" value="QUINIDINE RESISTANCE PROTEIN 1-RELATED"/>
    <property type="match status" value="1"/>
</dbReference>
<comment type="caution">
    <text evidence="8">The sequence shown here is derived from an EMBL/GenBank/DDBJ whole genome shotgun (WGS) entry which is preliminary data.</text>
</comment>
<dbReference type="InterPro" id="IPR020846">
    <property type="entry name" value="MFS_dom"/>
</dbReference>
<keyword evidence="2" id="KW-0813">Transport</keyword>
<dbReference type="InterPro" id="IPR036259">
    <property type="entry name" value="MFS_trans_sf"/>
</dbReference>
<dbReference type="OMA" id="WDSIRIT"/>
<sequence>MGDEKHSGPIPSKQDILSQFPVEKQLPTLCEAEEEGEPESDGPCYSVLSQREKLLTVSIASLATFLSPLSASIYYPGIEAVARDLHVSNHTINLTVTSFKVFQGIAPLVTGSLSDQTGRRATLMISLILYVGINVGLAVQTSFLALIVLRSLQSIFSSTVAIVGTATTADVVSGAERGKYMAYTVLGATVGPALGPVTETCRAVVGNGSVAPQKWNYPLKDALFPGRHSTPPQYQTIATFKQRPSPWNTLKLVWDKEAACTILFSAVIYAGYLSITTTLPFELGKHYGFNALQIGLCYLSYGGGSLTSRWTAGTLMNWNFRRFAHHVGLDIHDKKELKLTSFPLEKARLQVALPLVYLASVFIVVYAWVLNFEVHVAVLLLMLFFVAHALSGITSTLTTLIIDCHAEQPATATAATNFFRCLFGAGATAAAVPLIDRINVGWTGTLLGFLCVSLSPLAWMVFIFGHSWRLQKEGLLSQ</sequence>
<feature type="transmembrane region" description="Helical" evidence="6">
    <location>
        <begin position="123"/>
        <end position="149"/>
    </location>
</feature>
<keyword evidence="9" id="KW-1185">Reference proteome</keyword>
<dbReference type="Gene3D" id="1.20.1720.10">
    <property type="entry name" value="Multidrug resistance protein D"/>
    <property type="match status" value="1"/>
</dbReference>
<dbReference type="EMBL" id="MSZS01000001">
    <property type="protein sequence ID" value="PKX99274.1"/>
    <property type="molecule type" value="Genomic_DNA"/>
</dbReference>
<dbReference type="PANTHER" id="PTHR23502">
    <property type="entry name" value="MAJOR FACILITATOR SUPERFAMILY"/>
    <property type="match status" value="1"/>
</dbReference>
<feature type="transmembrane region" description="Helical" evidence="6">
    <location>
        <begin position="376"/>
        <end position="402"/>
    </location>
</feature>
<dbReference type="SUPFAM" id="SSF103473">
    <property type="entry name" value="MFS general substrate transporter"/>
    <property type="match status" value="1"/>
</dbReference>
<evidence type="ECO:0000256" key="6">
    <source>
        <dbReference type="SAM" id="Phobius"/>
    </source>
</evidence>
<dbReference type="InterPro" id="IPR011701">
    <property type="entry name" value="MFS"/>
</dbReference>
<protein>
    <submittedName>
        <fullName evidence="8">MFS general substrate transporter</fullName>
    </submittedName>
</protein>
<accession>A0A2I1CNR6</accession>
<organism evidence="8 9">
    <name type="scientific">Aspergillus novofumigatus (strain IBT 16806)</name>
    <dbReference type="NCBI Taxonomy" id="1392255"/>
    <lineage>
        <taxon>Eukaryota</taxon>
        <taxon>Fungi</taxon>
        <taxon>Dikarya</taxon>
        <taxon>Ascomycota</taxon>
        <taxon>Pezizomycotina</taxon>
        <taxon>Eurotiomycetes</taxon>
        <taxon>Eurotiomycetidae</taxon>
        <taxon>Eurotiales</taxon>
        <taxon>Aspergillaceae</taxon>
        <taxon>Aspergillus</taxon>
        <taxon>Aspergillus subgen. Fumigati</taxon>
    </lineage>
</organism>
<keyword evidence="3 6" id="KW-0812">Transmembrane</keyword>
<evidence type="ECO:0000256" key="1">
    <source>
        <dbReference type="ARBA" id="ARBA00004141"/>
    </source>
</evidence>
<keyword evidence="5 6" id="KW-0472">Membrane</keyword>
<evidence type="ECO:0000256" key="4">
    <source>
        <dbReference type="ARBA" id="ARBA00022989"/>
    </source>
</evidence>
<name>A0A2I1CNR6_ASPN1</name>
<evidence type="ECO:0000313" key="9">
    <source>
        <dbReference type="Proteomes" id="UP000234474"/>
    </source>
</evidence>
<dbReference type="STRING" id="1392255.A0A2I1CNR6"/>
<dbReference type="OrthoDB" id="2441642at2759"/>
<dbReference type="Proteomes" id="UP000234474">
    <property type="component" value="Unassembled WGS sequence"/>
</dbReference>
<feature type="transmembrane region" description="Helical" evidence="6">
    <location>
        <begin position="441"/>
        <end position="464"/>
    </location>
</feature>
<feature type="domain" description="Major facilitator superfamily (MFS) profile" evidence="7">
    <location>
        <begin position="56"/>
        <end position="478"/>
    </location>
</feature>
<feature type="transmembrane region" description="Helical" evidence="6">
    <location>
        <begin position="414"/>
        <end position="435"/>
    </location>
</feature>
<dbReference type="PROSITE" id="PS50850">
    <property type="entry name" value="MFS"/>
    <property type="match status" value="1"/>
</dbReference>
<comment type="subcellular location">
    <subcellularLocation>
        <location evidence="1">Membrane</location>
        <topology evidence="1">Multi-pass membrane protein</topology>
    </subcellularLocation>
</comment>
<reference evidence="9" key="1">
    <citation type="journal article" date="2018" name="Proc. Natl. Acad. Sci. U.S.A.">
        <title>Linking secondary metabolites to gene clusters through genome sequencing of six diverse Aspergillus species.</title>
        <authorList>
            <person name="Kaerboelling I."/>
            <person name="Vesth T.C."/>
            <person name="Frisvad J.C."/>
            <person name="Nybo J.L."/>
            <person name="Theobald S."/>
            <person name="Kuo A."/>
            <person name="Bowyer P."/>
            <person name="Matsuda Y."/>
            <person name="Mondo S."/>
            <person name="Lyhne E.K."/>
            <person name="Kogle M.E."/>
            <person name="Clum A."/>
            <person name="Lipzen A."/>
            <person name="Salamov A."/>
            <person name="Ngan C.Y."/>
            <person name="Daum C."/>
            <person name="Chiniquy J."/>
            <person name="Barry K."/>
            <person name="LaButti K."/>
            <person name="Haridas S."/>
            <person name="Simmons B.A."/>
            <person name="Magnuson J.K."/>
            <person name="Mortensen U.H."/>
            <person name="Larsen T.O."/>
            <person name="Grigoriev I.V."/>
            <person name="Baker S.E."/>
            <person name="Andersen M.R."/>
        </authorList>
    </citation>
    <scope>NUCLEOTIDE SEQUENCE [LARGE SCALE GENOMIC DNA]</scope>
    <source>
        <strain evidence="9">IBT 16806</strain>
    </source>
</reference>
<dbReference type="RefSeq" id="XP_024687869.1">
    <property type="nucleotide sequence ID" value="XM_024831537.1"/>
</dbReference>